<gene>
    <name evidence="7" type="ORF">WMO24_02830</name>
</gene>
<evidence type="ECO:0000259" key="6">
    <source>
        <dbReference type="Pfam" id="PF07687"/>
    </source>
</evidence>
<keyword evidence="4" id="KW-0378">Hydrolase</keyword>
<keyword evidence="2" id="KW-0645">Protease</keyword>
<dbReference type="Proteomes" id="UP001477672">
    <property type="component" value="Unassembled WGS sequence"/>
</dbReference>
<dbReference type="Gene3D" id="3.40.630.10">
    <property type="entry name" value="Zn peptidases"/>
    <property type="match status" value="1"/>
</dbReference>
<feature type="domain" description="Peptidase M20 dimerisation" evidence="6">
    <location>
        <begin position="230"/>
        <end position="375"/>
    </location>
</feature>
<reference evidence="7 8" key="1">
    <citation type="submission" date="2024-03" db="EMBL/GenBank/DDBJ databases">
        <title>Human intestinal bacterial collection.</title>
        <authorList>
            <person name="Pauvert C."/>
            <person name="Hitch T.C.A."/>
            <person name="Clavel T."/>
        </authorList>
    </citation>
    <scope>NUCLEOTIDE SEQUENCE [LARGE SCALE GENOMIC DNA]</scope>
    <source>
        <strain evidence="7 8">CLA-JM-H11</strain>
    </source>
</reference>
<dbReference type="RefSeq" id="WP_349214802.1">
    <property type="nucleotide sequence ID" value="NZ_JBBMFA010000052.1"/>
</dbReference>
<evidence type="ECO:0000256" key="1">
    <source>
        <dbReference type="ARBA" id="ARBA00006247"/>
    </source>
</evidence>
<evidence type="ECO:0000256" key="4">
    <source>
        <dbReference type="ARBA" id="ARBA00022801"/>
    </source>
</evidence>
<dbReference type="InterPro" id="IPR002933">
    <property type="entry name" value="Peptidase_M20"/>
</dbReference>
<evidence type="ECO:0000313" key="7">
    <source>
        <dbReference type="EMBL" id="MEQ2519377.1"/>
    </source>
</evidence>
<accession>A0ABV1GCI9</accession>
<name>A0ABV1GCI9_9FIRM</name>
<dbReference type="Pfam" id="PF07687">
    <property type="entry name" value="M20_dimer"/>
    <property type="match status" value="1"/>
</dbReference>
<dbReference type="PANTHER" id="PTHR45962">
    <property type="entry name" value="N-FATTY-ACYL-AMINO ACID SYNTHASE/HYDROLASE PM20D1"/>
    <property type="match status" value="1"/>
</dbReference>
<keyword evidence="8" id="KW-1185">Reference proteome</keyword>
<sequence>MIGWIILAAVLVWVAILLIRAAACKPVEPDYGPDIAVDVDGEAVTERLAQLVRIPTVSNYDESKVDFSQFEQFRAELKRLYPQVHQTCPPVLCGNTGLLFHWKGSSDAEPTVLMAHYDVVPVNEEAWQHPPFCGQVFDGELWGRGTLDTKITLVGILEAAEQLLQKGFVPKNDIWMAFGGDEEVSGHGATDIIAYLKEKGVKPAMVVDEGGAVVEGVFPGVTRPIAVVGIGEKGMMNVELRAVSEGGHASHPTRPSAVGSMCRAVARLETHPMKAVMTAPVYGLFRTIAPHAPFALRVVLANLWCFGGLIRLLAEKLGGEVNAMMRTTFAFTMARGSKQINVMPNEAVAGVNVRLVNVDTPDSVKAYMEKVIADPHVSVSVTHSQPATPYASAENAHWKKLASAIAHTWKGCLVSPYLMIACSDSRHYTGFCEDVYKFSAMHLTAAQRGLIHNDNERIPVEEISRTVAFFARLEQTL</sequence>
<evidence type="ECO:0000313" key="8">
    <source>
        <dbReference type="Proteomes" id="UP001477672"/>
    </source>
</evidence>
<dbReference type="SUPFAM" id="SSF55031">
    <property type="entry name" value="Bacterial exopeptidase dimerisation domain"/>
    <property type="match status" value="1"/>
</dbReference>
<dbReference type="EMBL" id="JBBMFA010000052">
    <property type="protein sequence ID" value="MEQ2519377.1"/>
    <property type="molecule type" value="Genomic_DNA"/>
</dbReference>
<evidence type="ECO:0000256" key="5">
    <source>
        <dbReference type="ARBA" id="ARBA00022833"/>
    </source>
</evidence>
<organism evidence="7 8">
    <name type="scientific">Ruthenibacterium intestinale</name>
    <dbReference type="NCBI Taxonomy" id="3133163"/>
    <lineage>
        <taxon>Bacteria</taxon>
        <taxon>Bacillati</taxon>
        <taxon>Bacillota</taxon>
        <taxon>Clostridia</taxon>
        <taxon>Eubacteriales</taxon>
        <taxon>Oscillospiraceae</taxon>
        <taxon>Ruthenibacterium</taxon>
    </lineage>
</organism>
<dbReference type="Pfam" id="PF01546">
    <property type="entry name" value="Peptidase_M20"/>
    <property type="match status" value="1"/>
</dbReference>
<dbReference type="PANTHER" id="PTHR45962:SF1">
    <property type="entry name" value="N-FATTY-ACYL-AMINO ACID SYNTHASE_HYDROLASE PM20D1"/>
    <property type="match status" value="1"/>
</dbReference>
<protein>
    <submittedName>
        <fullName evidence="7">M20/M25/M40 family metallo-hydrolase</fullName>
    </submittedName>
</protein>
<evidence type="ECO:0000256" key="3">
    <source>
        <dbReference type="ARBA" id="ARBA00022723"/>
    </source>
</evidence>
<comment type="similarity">
    <text evidence="1">Belongs to the peptidase M20A family.</text>
</comment>
<comment type="caution">
    <text evidence="7">The sequence shown here is derived from an EMBL/GenBank/DDBJ whole genome shotgun (WGS) entry which is preliminary data.</text>
</comment>
<keyword evidence="5" id="KW-0862">Zinc</keyword>
<dbReference type="InterPro" id="IPR011650">
    <property type="entry name" value="Peptidase_M20_dimer"/>
</dbReference>
<dbReference type="SUPFAM" id="SSF53187">
    <property type="entry name" value="Zn-dependent exopeptidases"/>
    <property type="match status" value="1"/>
</dbReference>
<dbReference type="InterPro" id="IPR036264">
    <property type="entry name" value="Bact_exopeptidase_dim_dom"/>
</dbReference>
<evidence type="ECO:0000256" key="2">
    <source>
        <dbReference type="ARBA" id="ARBA00022670"/>
    </source>
</evidence>
<dbReference type="InterPro" id="IPR047177">
    <property type="entry name" value="Pept_M20A"/>
</dbReference>
<dbReference type="Gene3D" id="1.10.150.900">
    <property type="match status" value="1"/>
</dbReference>
<keyword evidence="3" id="KW-0479">Metal-binding</keyword>
<dbReference type="Gene3D" id="3.30.70.360">
    <property type="match status" value="1"/>
</dbReference>
<proteinExistence type="inferred from homology"/>